<evidence type="ECO:0000313" key="2">
    <source>
        <dbReference type="Proteomes" id="UP001165960"/>
    </source>
</evidence>
<organism evidence="1 2">
    <name type="scientific">Entomophthora muscae</name>
    <dbReference type="NCBI Taxonomy" id="34485"/>
    <lineage>
        <taxon>Eukaryota</taxon>
        <taxon>Fungi</taxon>
        <taxon>Fungi incertae sedis</taxon>
        <taxon>Zoopagomycota</taxon>
        <taxon>Entomophthoromycotina</taxon>
        <taxon>Entomophthoromycetes</taxon>
        <taxon>Entomophthorales</taxon>
        <taxon>Entomophthoraceae</taxon>
        <taxon>Entomophthora</taxon>
    </lineage>
</organism>
<comment type="caution">
    <text evidence="1">The sequence shown here is derived from an EMBL/GenBank/DDBJ whole genome shotgun (WGS) entry which is preliminary data.</text>
</comment>
<keyword evidence="2" id="KW-1185">Reference proteome</keyword>
<gene>
    <name evidence="1" type="ORF">DSO57_1029907</name>
</gene>
<accession>A0ACC2RFQ2</accession>
<dbReference type="EMBL" id="QTSX02007301">
    <property type="protein sequence ID" value="KAJ9048918.1"/>
    <property type="molecule type" value="Genomic_DNA"/>
</dbReference>
<protein>
    <submittedName>
        <fullName evidence="1">Uncharacterized protein</fullName>
    </submittedName>
</protein>
<dbReference type="Proteomes" id="UP001165960">
    <property type="component" value="Unassembled WGS sequence"/>
</dbReference>
<sequence length="177" mass="20016">MFGFAKYYLISILLLDQGACQGIPKTLTKAYLRVDSFNRLIKLINDKYDMISDGEDVRIGHLLPAPRPDYGITSNTMKFYLKHSLLSLCKPEDFQANKCFCEGRFVDAKLFKNETIDSQAIVAADPNNKLIVVSYRMTVSEKNWASNYKADLVEHPIVKGAPLVHEGHLEVVLVHPQ</sequence>
<evidence type="ECO:0000313" key="1">
    <source>
        <dbReference type="EMBL" id="KAJ9048918.1"/>
    </source>
</evidence>
<proteinExistence type="predicted"/>
<reference evidence="1" key="1">
    <citation type="submission" date="2022-04" db="EMBL/GenBank/DDBJ databases">
        <title>Genome of the entomopathogenic fungus Entomophthora muscae.</title>
        <authorList>
            <person name="Elya C."/>
            <person name="Lovett B.R."/>
            <person name="Lee E."/>
            <person name="Macias A.M."/>
            <person name="Hajek A.E."/>
            <person name="De Bivort B.L."/>
            <person name="Kasson M.T."/>
            <person name="De Fine Licht H.H."/>
            <person name="Stajich J.E."/>
        </authorList>
    </citation>
    <scope>NUCLEOTIDE SEQUENCE</scope>
    <source>
        <strain evidence="1">Berkeley</strain>
    </source>
</reference>
<name>A0ACC2RFQ2_9FUNG</name>